<evidence type="ECO:0000256" key="2">
    <source>
        <dbReference type="ARBA" id="ARBA00022692"/>
    </source>
</evidence>
<feature type="transmembrane region" description="Helical" evidence="5">
    <location>
        <begin position="126"/>
        <end position="150"/>
    </location>
</feature>
<dbReference type="EMBL" id="JACSNR010000002">
    <property type="protein sequence ID" value="MBM6922709.1"/>
    <property type="molecule type" value="Genomic_DNA"/>
</dbReference>
<keyword evidence="4 5" id="KW-0472">Membrane</keyword>
<dbReference type="Pfam" id="PF00999">
    <property type="entry name" value="Na_H_Exchanger"/>
    <property type="match status" value="1"/>
</dbReference>
<keyword evidence="3 5" id="KW-1133">Transmembrane helix</keyword>
<feature type="domain" description="Cation/H+ exchanger transmembrane" evidence="6">
    <location>
        <begin position="26"/>
        <end position="394"/>
    </location>
</feature>
<dbReference type="InterPro" id="IPR006153">
    <property type="entry name" value="Cation/H_exchanger_TM"/>
</dbReference>
<gene>
    <name evidence="7" type="ORF">H9X81_03250</name>
</gene>
<keyword evidence="2 5" id="KW-0812">Transmembrane</keyword>
<keyword evidence="8" id="KW-1185">Reference proteome</keyword>
<name>A0ABS2GMD9_9FIRM</name>
<dbReference type="PANTHER" id="PTHR43021">
    <property type="entry name" value="NA(+)/H(+) ANTIPORTER-RELATED"/>
    <property type="match status" value="1"/>
</dbReference>
<dbReference type="PANTHER" id="PTHR43021:SF2">
    <property type="entry name" value="CATION_H+ EXCHANGER DOMAIN-CONTAINING PROTEIN"/>
    <property type="match status" value="1"/>
</dbReference>
<feature type="transmembrane region" description="Helical" evidence="5">
    <location>
        <begin position="101"/>
        <end position="120"/>
    </location>
</feature>
<reference evidence="7 8" key="1">
    <citation type="journal article" date="2021" name="Sci. Rep.">
        <title>The distribution of antibiotic resistance genes in chicken gut microbiota commensals.</title>
        <authorList>
            <person name="Juricova H."/>
            <person name="Matiasovicova J."/>
            <person name="Kubasova T."/>
            <person name="Cejkova D."/>
            <person name="Rychlik I."/>
        </authorList>
    </citation>
    <scope>NUCLEOTIDE SEQUENCE [LARGE SCALE GENOMIC DNA]</scope>
    <source>
        <strain evidence="7 8">An564</strain>
    </source>
</reference>
<evidence type="ECO:0000313" key="7">
    <source>
        <dbReference type="EMBL" id="MBM6922709.1"/>
    </source>
</evidence>
<feature type="transmembrane region" description="Helical" evidence="5">
    <location>
        <begin position="235"/>
        <end position="255"/>
    </location>
</feature>
<accession>A0ABS2GMD9</accession>
<feature type="transmembrane region" description="Helical" evidence="5">
    <location>
        <begin position="162"/>
        <end position="188"/>
    </location>
</feature>
<feature type="transmembrane region" description="Helical" evidence="5">
    <location>
        <begin position="12"/>
        <end position="32"/>
    </location>
</feature>
<feature type="transmembrane region" description="Helical" evidence="5">
    <location>
        <begin position="72"/>
        <end position="89"/>
    </location>
</feature>
<evidence type="ECO:0000256" key="4">
    <source>
        <dbReference type="ARBA" id="ARBA00023136"/>
    </source>
</evidence>
<dbReference type="Proteomes" id="UP000724149">
    <property type="component" value="Unassembled WGS sequence"/>
</dbReference>
<evidence type="ECO:0000259" key="6">
    <source>
        <dbReference type="Pfam" id="PF00999"/>
    </source>
</evidence>
<evidence type="ECO:0000256" key="3">
    <source>
        <dbReference type="ARBA" id="ARBA00022989"/>
    </source>
</evidence>
<comment type="caution">
    <text evidence="7">The sequence shown here is derived from an EMBL/GenBank/DDBJ whole genome shotgun (WGS) entry which is preliminary data.</text>
</comment>
<dbReference type="InterPro" id="IPR038770">
    <property type="entry name" value="Na+/solute_symporter_sf"/>
</dbReference>
<proteinExistence type="predicted"/>
<dbReference type="RefSeq" id="WP_204719768.1">
    <property type="nucleotide sequence ID" value="NZ_JACSNR010000002.1"/>
</dbReference>
<sequence>MLDSLYLRLADLSPAALIIIPLAIMFFCAFGMTRITKRLRLPSVTAYLTAGILIGPCCLNLIPQPMIEKTDFLADLALCFIAFSAGEFFKLETLRKNGWKVVWVTIAEACAASLVVFGVTRFLLGLSLPFCVVLAALASATAPASTMMTIRQTGAQGELVDTLLQVVALDDVVSLLAYSAAIAFALHSLTGRSSDPVGDLLVPIGTTLGMLILGGVCGLLLKWLLPATRTTDNRLILALGVLFAFCGLCDMLEVSPLLGCMSMGMVYINLTGDDLLFAQLASFSPPILLLFFVRSGLCFDLGALFSASPDGSGSLLTIGILYFFARIIGKYAGAWLGCRTAGLSQPVCRCLGLALIPQAGVSIGLAALCARTLGGGIGSDLYTIIMASSVFYELIGPGCAKLALYLSHSYTPAPKPEHRTAAVPELAPNS</sequence>
<comment type="subcellular location">
    <subcellularLocation>
        <location evidence="1">Membrane</location>
        <topology evidence="1">Multi-pass membrane protein</topology>
    </subcellularLocation>
</comment>
<evidence type="ECO:0000256" key="1">
    <source>
        <dbReference type="ARBA" id="ARBA00004141"/>
    </source>
</evidence>
<evidence type="ECO:0000256" key="5">
    <source>
        <dbReference type="SAM" id="Phobius"/>
    </source>
</evidence>
<organism evidence="7 8">
    <name type="scientific">Hydrogenoanaerobacterium saccharovorans</name>
    <dbReference type="NCBI Taxonomy" id="474960"/>
    <lineage>
        <taxon>Bacteria</taxon>
        <taxon>Bacillati</taxon>
        <taxon>Bacillota</taxon>
        <taxon>Clostridia</taxon>
        <taxon>Eubacteriales</taxon>
        <taxon>Oscillospiraceae</taxon>
        <taxon>Hydrogenoanaerobacterium</taxon>
    </lineage>
</organism>
<evidence type="ECO:0000313" key="8">
    <source>
        <dbReference type="Proteomes" id="UP000724149"/>
    </source>
</evidence>
<feature type="transmembrane region" description="Helical" evidence="5">
    <location>
        <begin position="44"/>
        <end position="66"/>
    </location>
</feature>
<protein>
    <submittedName>
        <fullName evidence="7">Cation:proton antiporter</fullName>
    </submittedName>
</protein>
<dbReference type="Gene3D" id="1.20.1530.20">
    <property type="match status" value="1"/>
</dbReference>
<feature type="transmembrane region" description="Helical" evidence="5">
    <location>
        <begin position="200"/>
        <end position="223"/>
    </location>
</feature>